<keyword evidence="6" id="KW-1185">Reference proteome</keyword>
<gene>
    <name evidence="5" type="ORF">D3218_08385</name>
</gene>
<dbReference type="Gene3D" id="2.160.10.10">
    <property type="entry name" value="Hexapeptide repeat proteins"/>
    <property type="match status" value="1"/>
</dbReference>
<proteinExistence type="inferred from homology"/>
<dbReference type="Proteomes" id="UP000265750">
    <property type="component" value="Unassembled WGS sequence"/>
</dbReference>
<organism evidence="5 6">
    <name type="scientific">Aureimonas flava</name>
    <dbReference type="NCBI Taxonomy" id="2320271"/>
    <lineage>
        <taxon>Bacteria</taxon>
        <taxon>Pseudomonadati</taxon>
        <taxon>Pseudomonadota</taxon>
        <taxon>Alphaproteobacteria</taxon>
        <taxon>Hyphomicrobiales</taxon>
        <taxon>Aurantimonadaceae</taxon>
        <taxon>Aureimonas</taxon>
    </lineage>
</organism>
<evidence type="ECO:0000313" key="5">
    <source>
        <dbReference type="EMBL" id="RIY01369.1"/>
    </source>
</evidence>
<keyword evidence="2 5" id="KW-0808">Transferase</keyword>
<evidence type="ECO:0000256" key="1">
    <source>
        <dbReference type="ARBA" id="ARBA00007274"/>
    </source>
</evidence>
<dbReference type="SUPFAM" id="SSF51161">
    <property type="entry name" value="Trimeric LpxA-like enzymes"/>
    <property type="match status" value="1"/>
</dbReference>
<evidence type="ECO:0000256" key="4">
    <source>
        <dbReference type="ARBA" id="ARBA00023315"/>
    </source>
</evidence>
<dbReference type="PROSITE" id="PS00101">
    <property type="entry name" value="HEXAPEP_TRANSFERASES"/>
    <property type="match status" value="1"/>
</dbReference>
<protein>
    <submittedName>
        <fullName evidence="5">Antibiotic acetyltransferase</fullName>
    </submittedName>
</protein>
<dbReference type="PANTHER" id="PTHR43300">
    <property type="entry name" value="ACETYLTRANSFERASE"/>
    <property type="match status" value="1"/>
</dbReference>
<dbReference type="InterPro" id="IPR011004">
    <property type="entry name" value="Trimer_LpxA-like_sf"/>
</dbReference>
<sequence>MEDFAAVSTPDIPVWFASRGIICNAAPMIADALLYEPVVRIFGAANLRGTEIGAFSYLAPKCAINHAVIGRYCSIGDNVSVGPTKHPGDWLTTSPIPYKDVFDTGRAPRETHDELTPVRIGNDVWIGAGVTVMGGVTIGDGAIVGAGSVVTRDVPPYAIVGGVPARTIRTRFSEEVVDTLLEFAWWRFDLVNCDVSVSWRDPLRAIGEIVEAFDRQTVRQIDSPRRRISRRGAAGFAFDIPRPASHADSV</sequence>
<dbReference type="InterPro" id="IPR001451">
    <property type="entry name" value="Hexapep"/>
</dbReference>
<keyword evidence="3" id="KW-0677">Repeat</keyword>
<reference evidence="6" key="1">
    <citation type="submission" date="2018-09" db="EMBL/GenBank/DDBJ databases">
        <authorList>
            <person name="Tuo L."/>
        </authorList>
    </citation>
    <scope>NUCLEOTIDE SEQUENCE [LARGE SCALE GENOMIC DNA]</scope>
    <source>
        <strain evidence="6">M2BS4Y-1</strain>
    </source>
</reference>
<comment type="similarity">
    <text evidence="1">Belongs to the transferase hexapeptide repeat family.</text>
</comment>
<dbReference type="InterPro" id="IPR018357">
    <property type="entry name" value="Hexapep_transf_CS"/>
</dbReference>
<dbReference type="CDD" id="cd03349">
    <property type="entry name" value="LbH_XAT"/>
    <property type="match status" value="1"/>
</dbReference>
<accession>A0A3A1WJN5</accession>
<name>A0A3A1WJN5_9HYPH</name>
<dbReference type="GO" id="GO:0016746">
    <property type="term" value="F:acyltransferase activity"/>
    <property type="evidence" value="ECO:0007669"/>
    <property type="project" value="UniProtKB-KW"/>
</dbReference>
<dbReference type="Pfam" id="PF00132">
    <property type="entry name" value="Hexapep"/>
    <property type="match status" value="1"/>
</dbReference>
<dbReference type="InterPro" id="IPR050179">
    <property type="entry name" value="Trans_hexapeptide_repeat"/>
</dbReference>
<keyword evidence="4" id="KW-0012">Acyltransferase</keyword>
<dbReference type="AlphaFoldDB" id="A0A3A1WJN5"/>
<evidence type="ECO:0000256" key="2">
    <source>
        <dbReference type="ARBA" id="ARBA00022679"/>
    </source>
</evidence>
<dbReference type="PANTHER" id="PTHR43300:SF11">
    <property type="entry name" value="ACETYLTRANSFERASE RV3034C-RELATED"/>
    <property type="match status" value="1"/>
</dbReference>
<comment type="caution">
    <text evidence="5">The sequence shown here is derived from an EMBL/GenBank/DDBJ whole genome shotgun (WGS) entry which is preliminary data.</text>
</comment>
<evidence type="ECO:0000313" key="6">
    <source>
        <dbReference type="Proteomes" id="UP000265750"/>
    </source>
</evidence>
<dbReference type="EMBL" id="QYRN01000004">
    <property type="protein sequence ID" value="RIY01369.1"/>
    <property type="molecule type" value="Genomic_DNA"/>
</dbReference>
<evidence type="ECO:0000256" key="3">
    <source>
        <dbReference type="ARBA" id="ARBA00022737"/>
    </source>
</evidence>